<feature type="domain" description="Response regulatory" evidence="8">
    <location>
        <begin position="3"/>
        <end position="116"/>
    </location>
</feature>
<dbReference type="PROSITE" id="PS50110">
    <property type="entry name" value="RESPONSE_REGULATORY"/>
    <property type="match status" value="1"/>
</dbReference>
<evidence type="ECO:0000256" key="5">
    <source>
        <dbReference type="ARBA" id="ARBA00023163"/>
    </source>
</evidence>
<sequence length="229" mass="26188">MKSILIVEDEPTISRVLAAYMKKNNYDVFQAFTGAEALQSFASHKPDLVLLDVMLPDLDGWSVLSTIREKSTCPVIMLTALGEVDYRLKGFDTGADDYITKPFVAEEVVARVKAIIRRPQNILEENQLKYGSLHFNLDSNQVFCNGEPLDLTPRDRSLLFFLARHPNQTFSRDQLLNHVWGIDYEGSDRAVDLSIKRIRRTLRPWANDKHSIKTYRGLGYQFSFENKGS</sequence>
<dbReference type="InterPro" id="IPR011006">
    <property type="entry name" value="CheY-like_superfamily"/>
</dbReference>
<evidence type="ECO:0000256" key="1">
    <source>
        <dbReference type="ARBA" id="ARBA00022553"/>
    </source>
</evidence>
<dbReference type="FunFam" id="3.40.50.2300:FF:000001">
    <property type="entry name" value="DNA-binding response regulator PhoB"/>
    <property type="match status" value="1"/>
</dbReference>
<dbReference type="GO" id="GO:0006355">
    <property type="term" value="P:regulation of DNA-templated transcription"/>
    <property type="evidence" value="ECO:0007669"/>
    <property type="project" value="InterPro"/>
</dbReference>
<dbReference type="SUPFAM" id="SSF52172">
    <property type="entry name" value="CheY-like"/>
    <property type="match status" value="1"/>
</dbReference>
<keyword evidence="2" id="KW-0902">Two-component regulatory system</keyword>
<feature type="modified residue" description="4-aspartylphosphate" evidence="6">
    <location>
        <position position="52"/>
    </location>
</feature>
<dbReference type="SMART" id="SM00448">
    <property type="entry name" value="REC"/>
    <property type="match status" value="1"/>
</dbReference>
<evidence type="ECO:0000256" key="7">
    <source>
        <dbReference type="PROSITE-ProRule" id="PRU01091"/>
    </source>
</evidence>
<keyword evidence="1 6" id="KW-0597">Phosphoprotein</keyword>
<dbReference type="OrthoDB" id="9790442at2"/>
<proteinExistence type="predicted"/>
<dbReference type="PANTHER" id="PTHR48111">
    <property type="entry name" value="REGULATOR OF RPOS"/>
    <property type="match status" value="1"/>
</dbReference>
<evidence type="ECO:0000256" key="6">
    <source>
        <dbReference type="PROSITE-ProRule" id="PRU00169"/>
    </source>
</evidence>
<dbReference type="AlphaFoldDB" id="A0A1W5ZYQ1"/>
<organism evidence="10 11">
    <name type="scientific">Halobacillus mangrovi</name>
    <dbReference type="NCBI Taxonomy" id="402384"/>
    <lineage>
        <taxon>Bacteria</taxon>
        <taxon>Bacillati</taxon>
        <taxon>Bacillota</taxon>
        <taxon>Bacilli</taxon>
        <taxon>Bacillales</taxon>
        <taxon>Bacillaceae</taxon>
        <taxon>Halobacillus</taxon>
    </lineage>
</organism>
<dbReference type="KEGG" id="hmn:HM131_16845"/>
<keyword evidence="11" id="KW-1185">Reference proteome</keyword>
<feature type="domain" description="OmpR/PhoB-type" evidence="9">
    <location>
        <begin position="125"/>
        <end position="224"/>
    </location>
</feature>
<dbReference type="GO" id="GO:0005829">
    <property type="term" value="C:cytosol"/>
    <property type="evidence" value="ECO:0007669"/>
    <property type="project" value="TreeGrafter"/>
</dbReference>
<dbReference type="Pfam" id="PF00072">
    <property type="entry name" value="Response_reg"/>
    <property type="match status" value="1"/>
</dbReference>
<evidence type="ECO:0000256" key="2">
    <source>
        <dbReference type="ARBA" id="ARBA00023012"/>
    </source>
</evidence>
<evidence type="ECO:0000256" key="4">
    <source>
        <dbReference type="ARBA" id="ARBA00023125"/>
    </source>
</evidence>
<evidence type="ECO:0000259" key="8">
    <source>
        <dbReference type="PROSITE" id="PS50110"/>
    </source>
</evidence>
<keyword evidence="4 7" id="KW-0238">DNA-binding</keyword>
<dbReference type="GO" id="GO:0000156">
    <property type="term" value="F:phosphorelay response regulator activity"/>
    <property type="evidence" value="ECO:0007669"/>
    <property type="project" value="TreeGrafter"/>
</dbReference>
<dbReference type="RefSeq" id="WP_085030858.1">
    <property type="nucleotide sequence ID" value="NZ_CP020772.1"/>
</dbReference>
<dbReference type="CDD" id="cd00383">
    <property type="entry name" value="trans_reg_C"/>
    <property type="match status" value="1"/>
</dbReference>
<dbReference type="InterPro" id="IPR001867">
    <property type="entry name" value="OmpR/PhoB-type_DNA-bd"/>
</dbReference>
<keyword evidence="5" id="KW-0804">Transcription</keyword>
<gene>
    <name evidence="10" type="ORF">HM131_16845</name>
</gene>
<accession>A0A1W5ZYQ1</accession>
<dbReference type="Gene3D" id="1.10.10.10">
    <property type="entry name" value="Winged helix-like DNA-binding domain superfamily/Winged helix DNA-binding domain"/>
    <property type="match status" value="1"/>
</dbReference>
<dbReference type="PANTHER" id="PTHR48111:SF1">
    <property type="entry name" value="TWO-COMPONENT RESPONSE REGULATOR ORR33"/>
    <property type="match status" value="1"/>
</dbReference>
<keyword evidence="3" id="KW-0805">Transcription regulation</keyword>
<dbReference type="InterPro" id="IPR036388">
    <property type="entry name" value="WH-like_DNA-bd_sf"/>
</dbReference>
<feature type="DNA-binding region" description="OmpR/PhoB-type" evidence="7">
    <location>
        <begin position="125"/>
        <end position="224"/>
    </location>
</feature>
<dbReference type="EMBL" id="CP020772">
    <property type="protein sequence ID" value="ARI78399.1"/>
    <property type="molecule type" value="Genomic_DNA"/>
</dbReference>
<dbReference type="STRING" id="402384.HM131_16845"/>
<evidence type="ECO:0000259" key="9">
    <source>
        <dbReference type="PROSITE" id="PS51755"/>
    </source>
</evidence>
<dbReference type="InterPro" id="IPR039420">
    <property type="entry name" value="WalR-like"/>
</dbReference>
<dbReference type="Pfam" id="PF00486">
    <property type="entry name" value="Trans_reg_C"/>
    <property type="match status" value="1"/>
</dbReference>
<dbReference type="GO" id="GO:0032993">
    <property type="term" value="C:protein-DNA complex"/>
    <property type="evidence" value="ECO:0007669"/>
    <property type="project" value="TreeGrafter"/>
</dbReference>
<name>A0A1W5ZYQ1_9BACI</name>
<dbReference type="CDD" id="cd17574">
    <property type="entry name" value="REC_OmpR"/>
    <property type="match status" value="1"/>
</dbReference>
<dbReference type="InterPro" id="IPR001789">
    <property type="entry name" value="Sig_transdc_resp-reg_receiver"/>
</dbReference>
<evidence type="ECO:0000313" key="11">
    <source>
        <dbReference type="Proteomes" id="UP000192527"/>
    </source>
</evidence>
<dbReference type="PROSITE" id="PS51755">
    <property type="entry name" value="OMPR_PHOB"/>
    <property type="match status" value="1"/>
</dbReference>
<dbReference type="GO" id="GO:0000976">
    <property type="term" value="F:transcription cis-regulatory region binding"/>
    <property type="evidence" value="ECO:0007669"/>
    <property type="project" value="TreeGrafter"/>
</dbReference>
<reference evidence="10 11" key="1">
    <citation type="submission" date="2017-04" db="EMBL/GenBank/DDBJ databases">
        <title>The whole genome sequencing and assembly of Halobacillus mangrovi strain.</title>
        <authorList>
            <person name="Lee S.-J."/>
            <person name="Park M.-K."/>
            <person name="Kim J.-Y."/>
            <person name="Lee Y.-J."/>
            <person name="Yi H."/>
            <person name="Bahn Y.-S."/>
            <person name="Kim J.F."/>
            <person name="Lee D.-W."/>
        </authorList>
    </citation>
    <scope>NUCLEOTIDE SEQUENCE [LARGE SCALE GENOMIC DNA]</scope>
    <source>
        <strain evidence="10 11">KTB 131</strain>
    </source>
</reference>
<dbReference type="Gene3D" id="6.10.250.690">
    <property type="match status" value="1"/>
</dbReference>
<evidence type="ECO:0000256" key="3">
    <source>
        <dbReference type="ARBA" id="ARBA00023015"/>
    </source>
</evidence>
<dbReference type="Proteomes" id="UP000192527">
    <property type="component" value="Chromosome"/>
</dbReference>
<protein>
    <submittedName>
        <fullName evidence="10">DNA-binding response regulator</fullName>
    </submittedName>
</protein>
<dbReference type="Gene3D" id="3.40.50.2300">
    <property type="match status" value="1"/>
</dbReference>
<evidence type="ECO:0000313" key="10">
    <source>
        <dbReference type="EMBL" id="ARI78399.1"/>
    </source>
</evidence>
<dbReference type="SMART" id="SM00862">
    <property type="entry name" value="Trans_reg_C"/>
    <property type="match status" value="1"/>
</dbReference>